<proteinExistence type="predicted"/>
<organism evidence="1 2">
    <name type="scientific">Paraeggerthella hongkongensis</name>
    <dbReference type="NCBI Taxonomy" id="230658"/>
    <lineage>
        <taxon>Bacteria</taxon>
        <taxon>Bacillati</taxon>
        <taxon>Actinomycetota</taxon>
        <taxon>Coriobacteriia</taxon>
        <taxon>Eggerthellales</taxon>
        <taxon>Eggerthellaceae</taxon>
        <taxon>Paraeggerthella</taxon>
    </lineage>
</organism>
<dbReference type="OrthoDB" id="1684418at2"/>
<comment type="caution">
    <text evidence="1">The sequence shown here is derived from an EMBL/GenBank/DDBJ whole genome shotgun (WGS) entry which is preliminary data.</text>
</comment>
<gene>
    <name evidence="1" type="ORF">DMP08_06045</name>
</gene>
<dbReference type="Pfam" id="PF11753">
    <property type="entry name" value="DUF3310"/>
    <property type="match status" value="1"/>
</dbReference>
<name>A0A3N0BBL4_9ACTN</name>
<protein>
    <recommendedName>
        <fullName evidence="3">DUF3310 domain-containing protein</fullName>
    </recommendedName>
</protein>
<keyword evidence="2" id="KW-1185">Reference proteome</keyword>
<reference evidence="2" key="1">
    <citation type="submission" date="2018-05" db="EMBL/GenBank/DDBJ databases">
        <title>Genome Sequencing of selected type strains of the family Eggerthellaceae.</title>
        <authorList>
            <person name="Danylec N."/>
            <person name="Stoll D.A."/>
            <person name="Doetsch A."/>
            <person name="Huch M."/>
        </authorList>
    </citation>
    <scope>NUCLEOTIDE SEQUENCE [LARGE SCALE GENOMIC DNA]</scope>
    <source>
        <strain evidence="2">DSM 16106</strain>
    </source>
</reference>
<dbReference type="Proteomes" id="UP000278632">
    <property type="component" value="Unassembled WGS sequence"/>
</dbReference>
<evidence type="ECO:0008006" key="3">
    <source>
        <dbReference type="Google" id="ProtNLM"/>
    </source>
</evidence>
<dbReference type="RefSeq" id="WP_123192052.1">
    <property type="nucleotide sequence ID" value="NZ_QICD01000009.1"/>
</dbReference>
<evidence type="ECO:0000313" key="1">
    <source>
        <dbReference type="EMBL" id="RNL44750.1"/>
    </source>
</evidence>
<dbReference type="AlphaFoldDB" id="A0A3N0BBL4"/>
<sequence>MTDNVNHPDHYTQGGIECIDAMRSMAGEGFAAHLRCTALKYLWRYDRKNGLEDLFKARWYLDKLIGELQAEEARAALAEMRGEARTGFVPTEGGEGPGMMERPCSDASGHARIGYGIGAGEKHDADDSEHGEFGKKGCMKTLYGPVTGFCREGA</sequence>
<dbReference type="InterPro" id="IPR021739">
    <property type="entry name" value="SaV-like"/>
</dbReference>
<accession>A0A3N0BBL4</accession>
<dbReference type="EMBL" id="QICD01000009">
    <property type="protein sequence ID" value="RNL44750.1"/>
    <property type="molecule type" value="Genomic_DNA"/>
</dbReference>
<evidence type="ECO:0000313" key="2">
    <source>
        <dbReference type="Proteomes" id="UP000278632"/>
    </source>
</evidence>